<proteinExistence type="inferred from homology"/>
<dbReference type="PANTHER" id="PTHR43673">
    <property type="entry name" value="NAD(P)H NITROREDUCTASE YDGI-RELATED"/>
    <property type="match status" value="1"/>
</dbReference>
<dbReference type="SUPFAM" id="SSF55469">
    <property type="entry name" value="FMN-dependent nitroreductase-like"/>
    <property type="match status" value="1"/>
</dbReference>
<dbReference type="InterPro" id="IPR029479">
    <property type="entry name" value="Nitroreductase"/>
</dbReference>
<evidence type="ECO:0000313" key="4">
    <source>
        <dbReference type="EMBL" id="QFZ87676.1"/>
    </source>
</evidence>
<dbReference type="GO" id="GO:0016491">
    <property type="term" value="F:oxidoreductase activity"/>
    <property type="evidence" value="ECO:0007669"/>
    <property type="project" value="UniProtKB-KW"/>
</dbReference>
<dbReference type="EMBL" id="CP045644">
    <property type="protein sequence ID" value="QFZ87676.1"/>
    <property type="molecule type" value="Genomic_DNA"/>
</dbReference>
<dbReference type="AlphaFoldDB" id="A0A5Q0MDT4"/>
<evidence type="ECO:0000313" key="5">
    <source>
        <dbReference type="Proteomes" id="UP000326780"/>
    </source>
</evidence>
<name>A0A5Q0MDT4_VARPD</name>
<keyword evidence="2" id="KW-0560">Oxidoreductase</keyword>
<sequence>MPMTHPALTLIEQRASANRFDPAHVLQDSEIESLIRFATRAPTAYNLQNWRFIAAHTPQAKARLRQAAHDQPKVTEAAVTFIVCGLLPNLDVLPERLRPFIEAGFMSSDTAAGWREGARLQYTNDPRTARDEAVRSATFGAATLIHAAEAQGLVSGPMVGFDPEGVAREFGLQAHEVPVVLVAVGRAASGNWPQKPRRPLAEVLEIV</sequence>
<accession>A0A5Q0MDT4</accession>
<dbReference type="Pfam" id="PF00881">
    <property type="entry name" value="Nitroreductase"/>
    <property type="match status" value="1"/>
</dbReference>
<comment type="similarity">
    <text evidence="1">Belongs to the nitroreductase family.</text>
</comment>
<feature type="domain" description="Nitroreductase" evidence="3">
    <location>
        <begin position="11"/>
        <end position="186"/>
    </location>
</feature>
<organism evidence="4 5">
    <name type="scientific">Variovorax paradoxus</name>
    <dbReference type="NCBI Taxonomy" id="34073"/>
    <lineage>
        <taxon>Bacteria</taxon>
        <taxon>Pseudomonadati</taxon>
        <taxon>Pseudomonadota</taxon>
        <taxon>Betaproteobacteria</taxon>
        <taxon>Burkholderiales</taxon>
        <taxon>Comamonadaceae</taxon>
        <taxon>Variovorax</taxon>
    </lineage>
</organism>
<gene>
    <name evidence="4" type="ORF">GFK26_20125</name>
</gene>
<protein>
    <submittedName>
        <fullName evidence="4">Nitroreductase family protein</fullName>
    </submittedName>
</protein>
<dbReference type="Gene3D" id="3.40.109.10">
    <property type="entry name" value="NADH Oxidase"/>
    <property type="match status" value="1"/>
</dbReference>
<dbReference type="InterPro" id="IPR000415">
    <property type="entry name" value="Nitroreductase-like"/>
</dbReference>
<evidence type="ECO:0000259" key="3">
    <source>
        <dbReference type="Pfam" id="PF00881"/>
    </source>
</evidence>
<dbReference type="Proteomes" id="UP000326780">
    <property type="component" value="Chromosome"/>
</dbReference>
<evidence type="ECO:0000256" key="1">
    <source>
        <dbReference type="ARBA" id="ARBA00007118"/>
    </source>
</evidence>
<reference evidence="4 5" key="1">
    <citation type="submission" date="2019-10" db="EMBL/GenBank/DDBJ databases">
        <title>Complete genome sequence of Variovorax paradoxus 5C-2.</title>
        <authorList>
            <person name="Gogoleva N.E."/>
            <person name="Balkin A.S."/>
        </authorList>
    </citation>
    <scope>NUCLEOTIDE SEQUENCE [LARGE SCALE GENOMIC DNA]</scope>
    <source>
        <strain evidence="4 5">5C-2</strain>
    </source>
</reference>
<evidence type="ECO:0000256" key="2">
    <source>
        <dbReference type="ARBA" id="ARBA00023002"/>
    </source>
</evidence>